<comment type="caution">
    <text evidence="2">The sequence shown here is derived from an EMBL/GenBank/DDBJ whole genome shotgun (WGS) entry which is preliminary data.</text>
</comment>
<feature type="region of interest" description="Disordered" evidence="1">
    <location>
        <begin position="1"/>
        <end position="24"/>
    </location>
</feature>
<reference evidence="2" key="1">
    <citation type="journal article" date="2020" name="Stud. Mycol.">
        <title>101 Dothideomycetes genomes: a test case for predicting lifestyles and emergence of pathogens.</title>
        <authorList>
            <person name="Haridas S."/>
            <person name="Albert R."/>
            <person name="Binder M."/>
            <person name="Bloem J."/>
            <person name="Labutti K."/>
            <person name="Salamov A."/>
            <person name="Andreopoulos B."/>
            <person name="Baker S."/>
            <person name="Barry K."/>
            <person name="Bills G."/>
            <person name="Bluhm B."/>
            <person name="Cannon C."/>
            <person name="Castanera R."/>
            <person name="Culley D."/>
            <person name="Daum C."/>
            <person name="Ezra D."/>
            <person name="Gonzalez J."/>
            <person name="Henrissat B."/>
            <person name="Kuo A."/>
            <person name="Liang C."/>
            <person name="Lipzen A."/>
            <person name="Lutzoni F."/>
            <person name="Magnuson J."/>
            <person name="Mondo S."/>
            <person name="Nolan M."/>
            <person name="Ohm R."/>
            <person name="Pangilinan J."/>
            <person name="Park H.-J."/>
            <person name="Ramirez L."/>
            <person name="Alfaro M."/>
            <person name="Sun H."/>
            <person name="Tritt A."/>
            <person name="Yoshinaga Y."/>
            <person name="Zwiers L.-H."/>
            <person name="Turgeon B."/>
            <person name="Goodwin S."/>
            <person name="Spatafora J."/>
            <person name="Crous P."/>
            <person name="Grigoriev I."/>
        </authorList>
    </citation>
    <scope>NUCLEOTIDE SEQUENCE</scope>
    <source>
        <strain evidence="2">CBS 130266</strain>
    </source>
</reference>
<protein>
    <submittedName>
        <fullName evidence="2">Uncharacterized protein</fullName>
    </submittedName>
</protein>
<organism evidence="2 3">
    <name type="scientific">Tothia fuscella</name>
    <dbReference type="NCBI Taxonomy" id="1048955"/>
    <lineage>
        <taxon>Eukaryota</taxon>
        <taxon>Fungi</taxon>
        <taxon>Dikarya</taxon>
        <taxon>Ascomycota</taxon>
        <taxon>Pezizomycotina</taxon>
        <taxon>Dothideomycetes</taxon>
        <taxon>Pleosporomycetidae</taxon>
        <taxon>Venturiales</taxon>
        <taxon>Cylindrosympodiaceae</taxon>
        <taxon>Tothia</taxon>
    </lineage>
</organism>
<keyword evidence="3" id="KW-1185">Reference proteome</keyword>
<feature type="compositionally biased region" description="Polar residues" evidence="1">
    <location>
        <begin position="66"/>
        <end position="80"/>
    </location>
</feature>
<feature type="region of interest" description="Disordered" evidence="1">
    <location>
        <begin position="61"/>
        <end position="85"/>
    </location>
</feature>
<dbReference type="EMBL" id="MU007138">
    <property type="protein sequence ID" value="KAF2417518.1"/>
    <property type="molecule type" value="Genomic_DNA"/>
</dbReference>
<accession>A0A9P4NEQ9</accession>
<feature type="region of interest" description="Disordered" evidence="1">
    <location>
        <begin position="334"/>
        <end position="391"/>
    </location>
</feature>
<gene>
    <name evidence="2" type="ORF">EJ08DRAFT_79769</name>
</gene>
<proteinExistence type="predicted"/>
<name>A0A9P4NEQ9_9PEZI</name>
<feature type="compositionally biased region" description="Low complexity" evidence="1">
    <location>
        <begin position="362"/>
        <end position="371"/>
    </location>
</feature>
<sequence length="499" mass="55114">MSGSNNHSRNGSHESSKSSKSSSSGASYQLILEHMLSYPGTYEIPLRTMYTLNCAPRAQPPGPLFTSRSAPPTQPNSPASPSFPYDQQAATAQFTSALMSQISQLPSQPCSLPPAFVTTFLNKCFPKELHLVDFPQSLTALDYLKDLESRRRKDIVYTLARLNIDKSSLGALSGGDDLNVYSQVVADWLRSLESKERKVDSLYTHLYIALRRWILVNEMSLQPFSRHNCHAMLNTLYPPVMTAPPTAKLKVDTLMSQREGYFKYIQTVEKRGIACLQTLMNQGANDDEANGWPAVKRTLDQYLILSNSIIKECADINAIPYDDAVIRPHSIKSHTMEASSSRNGRKVDSGFSFGSDGKHSKTSSTSSSNKSIYAQQPPTPTTPIGRSGSTLERIARELKKIRPKSRVEVTEMIPQRAYEQDLQKENSANETAAPQKSKGVSRLRKMKSLGALGDLKHSNLSVSSLKSVGGVGGVKAAPAFDPYEMKRQREEFERRAAGA</sequence>
<evidence type="ECO:0000313" key="2">
    <source>
        <dbReference type="EMBL" id="KAF2417518.1"/>
    </source>
</evidence>
<feature type="compositionally biased region" description="Polar residues" evidence="1">
    <location>
        <begin position="372"/>
        <end position="390"/>
    </location>
</feature>
<evidence type="ECO:0000313" key="3">
    <source>
        <dbReference type="Proteomes" id="UP000800235"/>
    </source>
</evidence>
<dbReference type="AlphaFoldDB" id="A0A9P4NEQ9"/>
<dbReference type="OrthoDB" id="3533623at2759"/>
<feature type="compositionally biased region" description="Polar residues" evidence="1">
    <location>
        <begin position="425"/>
        <end position="434"/>
    </location>
</feature>
<evidence type="ECO:0000256" key="1">
    <source>
        <dbReference type="SAM" id="MobiDB-lite"/>
    </source>
</evidence>
<feature type="region of interest" description="Disordered" evidence="1">
    <location>
        <begin position="420"/>
        <end position="442"/>
    </location>
</feature>
<dbReference type="Proteomes" id="UP000800235">
    <property type="component" value="Unassembled WGS sequence"/>
</dbReference>